<reference evidence="10" key="2">
    <citation type="submission" date="2025-09" db="UniProtKB">
        <authorList>
            <consortium name="Ensembl"/>
        </authorList>
    </citation>
    <scope>IDENTIFICATION</scope>
</reference>
<organism evidence="10 11">
    <name type="scientific">Hippocampus comes</name>
    <name type="common">Tiger tail seahorse</name>
    <dbReference type="NCBI Taxonomy" id="109280"/>
    <lineage>
        <taxon>Eukaryota</taxon>
        <taxon>Metazoa</taxon>
        <taxon>Chordata</taxon>
        <taxon>Craniata</taxon>
        <taxon>Vertebrata</taxon>
        <taxon>Euteleostomi</taxon>
        <taxon>Actinopterygii</taxon>
        <taxon>Neopterygii</taxon>
        <taxon>Teleostei</taxon>
        <taxon>Neoteleostei</taxon>
        <taxon>Acanthomorphata</taxon>
        <taxon>Syngnathiaria</taxon>
        <taxon>Syngnathiformes</taxon>
        <taxon>Syngnathoidei</taxon>
        <taxon>Syngnathidae</taxon>
        <taxon>Hippocampus</taxon>
    </lineage>
</organism>
<dbReference type="PANTHER" id="PTHR14905">
    <property type="entry name" value="NG37"/>
    <property type="match status" value="1"/>
</dbReference>
<dbReference type="GeneID" id="109519794"/>
<evidence type="ECO:0000256" key="1">
    <source>
        <dbReference type="ARBA" id="ARBA00004613"/>
    </source>
</evidence>
<dbReference type="InterPro" id="IPR056862">
    <property type="entry name" value="VWA7_N"/>
</dbReference>
<evidence type="ECO:0000313" key="10">
    <source>
        <dbReference type="Ensembl" id="ENSHCOP00000016009.1"/>
    </source>
</evidence>
<evidence type="ECO:0000313" key="11">
    <source>
        <dbReference type="Proteomes" id="UP000264820"/>
    </source>
</evidence>
<dbReference type="Proteomes" id="UP000264820">
    <property type="component" value="Unplaced"/>
</dbReference>
<sequence length="1063" mass="114924">MRNMCSFLLLLVLTFTSLTQSFKPFSVPDSISMTHRDITERAILQKTAEVCRYLAAAEKRDFTLSIDDKLTIEQVHEACSSYSSDTSGLMLSSHLFTESLWNMHFRNGLVDSDFLLIAARHFDNEAFREGRNIITQGVFNVKANVRTDNFMTGRLILGYIFQTLQDFYSHSNWVELGNTAPYKVLIEPDQPLENLAGPIMPTCRNCNGDNCDDNLVSNVLLLKRLTSGYFSPFSSEKPRGKCSHGGDFDLTSLRDPVGGINKEHVKSRHGSLHFQAANLAVNATMQLLEDIRLAGGDKNFLRLMGLSHSSALCFVIDTTRSMGAEINEARRVTFELIDRRNGTLLEPPAYILVPFNDPDVGPPLITTDADTFKEGLNELTPNGGGDNPEMSLSGLQLALTTAPSSTEIFVFTDASAKDVHLKSTITALIESTKSVVTFLLTETLSSRRKRVVTQEGAQLYRDLARASGGQTIEVSKRDLPMVTNVIQDSTDSATVTVFQEMSSQPETFSFTLDSSLRNIIISITGKSSLTFILTSSTGVSQNSGESSGSLASSTSTGNLRQLRLNDINETGLWEISIDSNDHYSFKVTGQSPVNFIYYHVEESEAPVADFFLKEARPLTGGNATIFVTATGSDSVNVTEVTLYDSSGPTAVNGILQSLGTTGFLVTFNEIPAGDFVVRLRGGGGDSSSQSTPSMFQRQAPTRIRTSNIAVIAQVNITNIEPGSTISIPFTVTIMTGGVPDETANGTFTMRAINNRNFISSSPVSVTIEADSGGKANDTVTLTAPANVTLGTDVTLTIVAENEDETDLNFAVLRFSVGAEVDDITRPVCRVVRKFANCPADLSRCGSSQWMWVAQVTDGVDGTGIDSIVIREGTGMLRTRTLVGEGGEIITEASYQASCCEDRVELSVLDNVGNVALCMGRVSDVLPPMCQKVRTSTCPSSSSPCNSSQWVFVVNVSDSINGVGVDNVTIRAGNGTLNTTTVVRPGGENITVASYQASCCEDRVHLSAMDKAGNEVICIGQAIRESTTVAPLTTTTNIFTGNGGHAFRTSHCLWINLVSLALWR</sequence>
<evidence type="ECO:0000256" key="3">
    <source>
        <dbReference type="ARBA" id="ARBA00022729"/>
    </source>
</evidence>
<dbReference type="KEGG" id="hcq:109519794"/>
<dbReference type="Ensembl" id="ENSHCOT00000024072.1">
    <property type="protein sequence ID" value="ENSHCOP00000016009.1"/>
    <property type="gene ID" value="ENSHCOG00000019706.1"/>
</dbReference>
<evidence type="ECO:0000259" key="7">
    <source>
        <dbReference type="Pfam" id="PF23619"/>
    </source>
</evidence>
<name>A0A3Q2YDD2_HIPCM</name>
<dbReference type="OMA" id="MYFSNAK"/>
<keyword evidence="4" id="KW-0325">Glycoprotein</keyword>
<evidence type="ECO:0000259" key="6">
    <source>
        <dbReference type="Pfam" id="PF23560"/>
    </source>
</evidence>
<feature type="chain" id="PRO_5018651534" evidence="5">
    <location>
        <begin position="22"/>
        <end position="1063"/>
    </location>
</feature>
<dbReference type="SUPFAM" id="SSF53300">
    <property type="entry name" value="vWA-like"/>
    <property type="match status" value="1"/>
</dbReference>
<feature type="domain" description="VWA7 Ig-like" evidence="7">
    <location>
        <begin position="717"/>
        <end position="816"/>
    </location>
</feature>
<dbReference type="AlphaFoldDB" id="A0A3Q2YDD2"/>
<comment type="subcellular location">
    <subcellularLocation>
        <location evidence="1">Secreted</location>
    </subcellularLocation>
</comment>
<evidence type="ECO:0000259" key="9">
    <source>
        <dbReference type="Pfam" id="PF25107"/>
    </source>
</evidence>
<keyword evidence="3 5" id="KW-0732">Signal</keyword>
<reference evidence="10" key="1">
    <citation type="submission" date="2025-08" db="UniProtKB">
        <authorList>
            <consortium name="Ensembl"/>
        </authorList>
    </citation>
    <scope>IDENTIFICATION</scope>
</reference>
<dbReference type="Pfam" id="PF25106">
    <property type="entry name" value="VWA_4"/>
    <property type="match status" value="1"/>
</dbReference>
<feature type="signal peptide" evidence="5">
    <location>
        <begin position="1"/>
        <end position="21"/>
    </location>
</feature>
<dbReference type="InterPro" id="IPR057615">
    <property type="entry name" value="Ig_VWA7"/>
</dbReference>
<evidence type="ECO:0000256" key="2">
    <source>
        <dbReference type="ARBA" id="ARBA00022525"/>
    </source>
</evidence>
<evidence type="ECO:0000256" key="5">
    <source>
        <dbReference type="SAM" id="SignalP"/>
    </source>
</evidence>
<dbReference type="InterPro" id="IPR052577">
    <property type="entry name" value="VWA7"/>
</dbReference>
<dbReference type="InterPro" id="IPR056861">
    <property type="entry name" value="HMCN1-like_VWA"/>
</dbReference>
<evidence type="ECO:0000259" key="8">
    <source>
        <dbReference type="Pfam" id="PF25106"/>
    </source>
</evidence>
<dbReference type="GeneTree" id="ENSGT00390000011517"/>
<feature type="domain" description="Hemicentin/VWA7 galactose-binding" evidence="6">
    <location>
        <begin position="494"/>
        <end position="591"/>
    </location>
</feature>
<dbReference type="GO" id="GO:0005576">
    <property type="term" value="C:extracellular region"/>
    <property type="evidence" value="ECO:0007669"/>
    <property type="project" value="UniProtKB-SubCell"/>
</dbReference>
<dbReference type="Pfam" id="PF23560">
    <property type="entry name" value="GBD_Hemicentin"/>
    <property type="match status" value="1"/>
</dbReference>
<dbReference type="InterPro" id="IPR056475">
    <property type="entry name" value="GBD_Hemicentin/VWA7"/>
</dbReference>
<dbReference type="PANTHER" id="PTHR14905:SF18">
    <property type="entry name" value="VON WILLEBRAND FACTOR A DOMAIN-CONTAINING 10, TANDEM DUPLICATE 1-RELATED"/>
    <property type="match status" value="1"/>
</dbReference>
<dbReference type="Gene3D" id="3.40.50.410">
    <property type="entry name" value="von Willebrand factor, type A domain"/>
    <property type="match status" value="1"/>
</dbReference>
<protein>
    <submittedName>
        <fullName evidence="10">von Willebrand factor A domain-containing protein 7-like</fullName>
    </submittedName>
</protein>
<dbReference type="InterPro" id="IPR036465">
    <property type="entry name" value="vWFA_dom_sf"/>
</dbReference>
<dbReference type="Pfam" id="PF23619">
    <property type="entry name" value="Ig_VWA7"/>
    <property type="match status" value="1"/>
</dbReference>
<dbReference type="OrthoDB" id="301415at2759"/>
<keyword evidence="2" id="KW-0964">Secreted</keyword>
<keyword evidence="11" id="KW-1185">Reference proteome</keyword>
<accession>A0A3Q2YDD2</accession>
<dbReference type="RefSeq" id="XP_019732086.1">
    <property type="nucleotide sequence ID" value="XM_019876527.1"/>
</dbReference>
<dbReference type="Pfam" id="PF25107">
    <property type="entry name" value="VWA7_N"/>
    <property type="match status" value="1"/>
</dbReference>
<proteinExistence type="predicted"/>
<evidence type="ECO:0000256" key="4">
    <source>
        <dbReference type="ARBA" id="ARBA00023180"/>
    </source>
</evidence>
<feature type="domain" description="Hemicentin-1-like von Willebrand factor A" evidence="8">
    <location>
        <begin position="311"/>
        <end position="476"/>
    </location>
</feature>
<feature type="domain" description="VWA7 N-terminal" evidence="9">
    <location>
        <begin position="71"/>
        <end position="301"/>
    </location>
</feature>